<dbReference type="PANTHER" id="PTHR13325:SF3">
    <property type="entry name" value="MEMBRANE-BOUND TRANSCRIPTION FACTOR SITE-2 PROTEASE"/>
    <property type="match status" value="1"/>
</dbReference>
<keyword evidence="14" id="KW-1185">Reference proteome</keyword>
<reference evidence="13" key="5">
    <citation type="submission" date="2025-09" db="UniProtKB">
        <authorList>
            <consortium name="Ensembl"/>
        </authorList>
    </citation>
    <scope>IDENTIFICATION</scope>
</reference>
<reference evidence="14" key="1">
    <citation type="journal article" date="2006" name="Science">
        <title>Ancient noncoding elements conserved in the human genome.</title>
        <authorList>
            <person name="Venkatesh B."/>
            <person name="Kirkness E.F."/>
            <person name="Loh Y.H."/>
            <person name="Halpern A.L."/>
            <person name="Lee A.P."/>
            <person name="Johnson J."/>
            <person name="Dandona N."/>
            <person name="Viswanathan L.D."/>
            <person name="Tay A."/>
            <person name="Venter J.C."/>
            <person name="Strausberg R.L."/>
            <person name="Brenner S."/>
        </authorList>
    </citation>
    <scope>NUCLEOTIDE SEQUENCE [LARGE SCALE GENOMIC DNA]</scope>
</reference>
<evidence type="ECO:0000256" key="7">
    <source>
        <dbReference type="ARBA" id="ARBA00022989"/>
    </source>
</evidence>
<keyword evidence="8 11" id="KW-0472">Membrane</keyword>
<dbReference type="Proteomes" id="UP000314986">
    <property type="component" value="Unassembled WGS sequence"/>
</dbReference>
<dbReference type="AlphaFoldDB" id="A0A4W3ISE3"/>
<reference evidence="13" key="4">
    <citation type="submission" date="2025-08" db="UniProtKB">
        <authorList>
            <consortium name="Ensembl"/>
        </authorList>
    </citation>
    <scope>IDENTIFICATION</scope>
</reference>
<evidence type="ECO:0000256" key="8">
    <source>
        <dbReference type="ARBA" id="ARBA00023136"/>
    </source>
</evidence>
<dbReference type="FunCoup" id="A0A4W3ISE3">
    <property type="interactions" value="720"/>
</dbReference>
<dbReference type="InterPro" id="IPR001193">
    <property type="entry name" value="MBTPS2"/>
</dbReference>
<dbReference type="GeneTree" id="ENSGT00510000048066"/>
<gene>
    <name evidence="13" type="primary">mbtps2</name>
</gene>
<dbReference type="Pfam" id="PF02163">
    <property type="entry name" value="Peptidase_M50"/>
    <property type="match status" value="1"/>
</dbReference>
<dbReference type="GO" id="GO:0031293">
    <property type="term" value="P:membrane protein intracellular domain proteolysis"/>
    <property type="evidence" value="ECO:0007669"/>
    <property type="project" value="TreeGrafter"/>
</dbReference>
<comment type="subcellular location">
    <subcellularLocation>
        <location evidence="2">Endomembrane system</location>
        <topology evidence="2">Multi-pass membrane protein</topology>
    </subcellularLocation>
</comment>
<sequence length="617" mass="70270">MYTHRLRHTLYTATHTVHTDSVRHTVHTHTTQAQSYILYTHTQPQLHTLDAGSVIYTHTHIRAESLYTHTYTVYDLHTQYQLYTHAQSHTHQHRFRHAHTHKHTYRLLQTGSYTTCSYTNSPYTNRLSHLPHTHKASVTHTQAHTLYTSSKSLNTWYEEWLAYHGINISPFHIRWQTTLFNRLFGKVGRWKPQLLCLWFNLGLAFGVVTMFASIILLAKTLVQTLALMTGETSTVQNERILQVVVPGINLPASQMAYFFIAILISGVIHEIGHGVAAIREQVRFNGFGVFLFIIYPGAFVDLYTNHLQLISPVQQLRIFCAGVWHNFILALIALIVLYLLPLFLLPLYYTGIGALVTEVHENSPASGPRGLFVGDIIKYVEDCSVHDVENWHKCFEDISLKPQTGYCINEETLRHLNSMGRAYRRLDGTMECCSNNSLVDICFSYSNNLDSHLYACLPARKAIESSQICQTNMDCQKEFVPSLCVKPSLENQTRLIRVTHSPKMAMLFVGHPIHLQYAVSLTNYMPRFNFLHLDFPVVIETFCKYLLSLSGALAVINAVPCFALDGQWMLSSFLEITLGSLIVEKQNRELVGFFILLLGSALLASNVVLGLWMVTAR</sequence>
<comment type="catalytic activity">
    <reaction evidence="1">
        <text>Cleaves several transcription factors that are type-2 transmembrane proteins within membrane-spanning domains. Known substrates include sterol regulatory element-binding protein (SREBP) -1, SREBP-2 and forms of the transcriptional activator ATF6. SREBP-2 is cleaved at the site 477-DRSRILL-|-CVLTFLCLSFNPLTSLLQWGGA-505. The residues Asn-Pro, 11 residues distal to the site of cleavage in the membrane-spanning domain, are important for cleavage by S2P endopeptidase. Replacement of either of these residues does not prevent cleavage, but there is no cleavage if both of these residues are replaced.</text>
        <dbReference type="EC" id="3.4.24.85"/>
    </reaction>
</comment>
<dbReference type="Ensembl" id="ENSCMIT00000030858.1">
    <property type="protein sequence ID" value="ENSCMIP00000030391.1"/>
    <property type="gene ID" value="ENSCMIG00000013075.1"/>
</dbReference>
<protein>
    <recommendedName>
        <fullName evidence="5">Membrane-bound transcription factor site-2 protease</fullName>
        <ecNumber evidence="4">3.4.24.85</ecNumber>
    </recommendedName>
    <alternativeName>
        <fullName evidence="9">Endopeptidase S2P</fullName>
    </alternativeName>
</protein>
<feature type="transmembrane region" description="Helical" evidence="11">
    <location>
        <begin position="323"/>
        <end position="345"/>
    </location>
</feature>
<feature type="transmembrane region" description="Helical" evidence="11">
    <location>
        <begin position="255"/>
        <end position="272"/>
    </location>
</feature>
<evidence type="ECO:0000313" key="13">
    <source>
        <dbReference type="Ensembl" id="ENSCMIP00000030391.1"/>
    </source>
</evidence>
<feature type="transmembrane region" description="Helical" evidence="11">
    <location>
        <begin position="545"/>
        <end position="564"/>
    </location>
</feature>
<dbReference type="GO" id="GO:0004222">
    <property type="term" value="F:metalloendopeptidase activity"/>
    <property type="evidence" value="ECO:0007669"/>
    <property type="project" value="InterPro"/>
</dbReference>
<dbReference type="GO" id="GO:1905897">
    <property type="term" value="P:regulation of response to endoplasmic reticulum stress"/>
    <property type="evidence" value="ECO:0007669"/>
    <property type="project" value="TreeGrafter"/>
</dbReference>
<comment type="function">
    <text evidence="10">Zinc metalloprotease that mediates intramembrane proteolysis of proteins such as ATF6, ATF6B, SREBF1/SREBP1 and SREBF2/SREBP2. Catalyzes the second step in the proteolytic activation of the sterol regulatory element-binding proteins (SREBPs) SREBF1/SREBP1 and SREBF2/SREBP2: cleaves SREBPs within the first transmembrane segment, thereby releasing the N-terminal segment with a portion of the transmembrane segment attached. Mature N-terminal SREBP fragments shuttle to the nucleus and activate gene transcription. Also mediates the second step in the proteolytic activation of the cyclic AMP-dependent transcription factor ATF-6 (ATF6 and ATF6B). Involved in intramembrane proteolysis during bone formation. In astrocytes and osteoblasts, upon DNA damage and ER stress, mediates the second step of the regulated intramembrane proteolytic activation of the transcription factor CREB3L1, leading to the inhibition of cell-cycle progression.</text>
</comment>
<reference evidence="14" key="3">
    <citation type="journal article" date="2014" name="Nature">
        <title>Elephant shark genome provides unique insights into gnathostome evolution.</title>
        <authorList>
            <consortium name="International Elephant Shark Genome Sequencing Consortium"/>
            <person name="Venkatesh B."/>
            <person name="Lee A.P."/>
            <person name="Ravi V."/>
            <person name="Maurya A.K."/>
            <person name="Lian M.M."/>
            <person name="Swann J.B."/>
            <person name="Ohta Y."/>
            <person name="Flajnik M.F."/>
            <person name="Sutoh Y."/>
            <person name="Kasahara M."/>
            <person name="Hoon S."/>
            <person name="Gangu V."/>
            <person name="Roy S.W."/>
            <person name="Irimia M."/>
            <person name="Korzh V."/>
            <person name="Kondrychyn I."/>
            <person name="Lim Z.W."/>
            <person name="Tay B.H."/>
            <person name="Tohari S."/>
            <person name="Kong K.W."/>
            <person name="Ho S."/>
            <person name="Lorente-Galdos B."/>
            <person name="Quilez J."/>
            <person name="Marques-Bonet T."/>
            <person name="Raney B.J."/>
            <person name="Ingham P.W."/>
            <person name="Tay A."/>
            <person name="Hillier L.W."/>
            <person name="Minx P."/>
            <person name="Boehm T."/>
            <person name="Wilson R.K."/>
            <person name="Brenner S."/>
            <person name="Warren W.C."/>
        </authorList>
    </citation>
    <scope>NUCLEOTIDE SEQUENCE [LARGE SCALE GENOMIC DNA]</scope>
</reference>
<evidence type="ECO:0000256" key="3">
    <source>
        <dbReference type="ARBA" id="ARBA00009989"/>
    </source>
</evidence>
<feature type="transmembrane region" description="Helical" evidence="11">
    <location>
        <begin position="194"/>
        <end position="218"/>
    </location>
</feature>
<feature type="transmembrane region" description="Helical" evidence="11">
    <location>
        <begin position="590"/>
        <end position="614"/>
    </location>
</feature>
<reference evidence="14" key="2">
    <citation type="journal article" date="2007" name="PLoS Biol.">
        <title>Survey sequencing and comparative analysis of the elephant shark (Callorhinchus milii) genome.</title>
        <authorList>
            <person name="Venkatesh B."/>
            <person name="Kirkness E.F."/>
            <person name="Loh Y.H."/>
            <person name="Halpern A.L."/>
            <person name="Lee A.P."/>
            <person name="Johnson J."/>
            <person name="Dandona N."/>
            <person name="Viswanathan L.D."/>
            <person name="Tay A."/>
            <person name="Venter J.C."/>
            <person name="Strausberg R.L."/>
            <person name="Brenner S."/>
        </authorList>
    </citation>
    <scope>NUCLEOTIDE SEQUENCE [LARGE SCALE GENOMIC DNA]</scope>
</reference>
<evidence type="ECO:0000313" key="14">
    <source>
        <dbReference type="Proteomes" id="UP000314986"/>
    </source>
</evidence>
<evidence type="ECO:0000256" key="9">
    <source>
        <dbReference type="ARBA" id="ARBA00032658"/>
    </source>
</evidence>
<feature type="domain" description="Peptidase M50" evidence="12">
    <location>
        <begin position="257"/>
        <end position="598"/>
    </location>
</feature>
<evidence type="ECO:0000256" key="5">
    <source>
        <dbReference type="ARBA" id="ARBA00014400"/>
    </source>
</evidence>
<dbReference type="PANTHER" id="PTHR13325">
    <property type="entry name" value="PROTEASE M50 MEMBRANE-BOUND TRANSCRIPTION FACTOR SITE 2 PROTEASE"/>
    <property type="match status" value="1"/>
</dbReference>
<dbReference type="CDD" id="cd06162">
    <property type="entry name" value="S2P-M50_PDZ_SREBP"/>
    <property type="match status" value="1"/>
</dbReference>
<dbReference type="GO" id="GO:0012505">
    <property type="term" value="C:endomembrane system"/>
    <property type="evidence" value="ECO:0007669"/>
    <property type="project" value="UniProtKB-SubCell"/>
</dbReference>
<dbReference type="InterPro" id="IPR008915">
    <property type="entry name" value="Peptidase_M50"/>
</dbReference>
<dbReference type="GO" id="GO:0005737">
    <property type="term" value="C:cytoplasm"/>
    <property type="evidence" value="ECO:0007669"/>
    <property type="project" value="TreeGrafter"/>
</dbReference>
<dbReference type="GO" id="GO:0016020">
    <property type="term" value="C:membrane"/>
    <property type="evidence" value="ECO:0007669"/>
    <property type="project" value="InterPro"/>
</dbReference>
<evidence type="ECO:0000259" key="12">
    <source>
        <dbReference type="Pfam" id="PF02163"/>
    </source>
</evidence>
<comment type="similarity">
    <text evidence="3">Belongs to the peptidase M50A family.</text>
</comment>
<organism evidence="13 14">
    <name type="scientific">Callorhinchus milii</name>
    <name type="common">Ghost shark</name>
    <dbReference type="NCBI Taxonomy" id="7868"/>
    <lineage>
        <taxon>Eukaryota</taxon>
        <taxon>Metazoa</taxon>
        <taxon>Chordata</taxon>
        <taxon>Craniata</taxon>
        <taxon>Vertebrata</taxon>
        <taxon>Chondrichthyes</taxon>
        <taxon>Holocephali</taxon>
        <taxon>Chimaeriformes</taxon>
        <taxon>Callorhinchidae</taxon>
        <taxon>Callorhinchus</taxon>
    </lineage>
</organism>
<evidence type="ECO:0000256" key="4">
    <source>
        <dbReference type="ARBA" id="ARBA00012347"/>
    </source>
</evidence>
<dbReference type="InParanoid" id="A0A4W3ISE3"/>
<dbReference type="InterPro" id="IPR036034">
    <property type="entry name" value="PDZ_sf"/>
</dbReference>
<dbReference type="CDD" id="cd06775">
    <property type="entry name" value="cpPDZ_MBTPS2-like"/>
    <property type="match status" value="1"/>
</dbReference>
<evidence type="ECO:0000256" key="6">
    <source>
        <dbReference type="ARBA" id="ARBA00022692"/>
    </source>
</evidence>
<evidence type="ECO:0000256" key="1">
    <source>
        <dbReference type="ARBA" id="ARBA00001350"/>
    </source>
</evidence>
<evidence type="ECO:0000256" key="10">
    <source>
        <dbReference type="ARBA" id="ARBA00045828"/>
    </source>
</evidence>
<keyword evidence="7 11" id="KW-1133">Transmembrane helix</keyword>
<dbReference type="PRINTS" id="PR01000">
    <property type="entry name" value="SREBPS2PTASE"/>
</dbReference>
<name>A0A4W3ISE3_CALMI</name>
<feature type="transmembrane region" description="Helical" evidence="11">
    <location>
        <begin position="284"/>
        <end position="303"/>
    </location>
</feature>
<keyword evidence="6 11" id="KW-0812">Transmembrane</keyword>
<accession>A0A4W3ISE3</accession>
<dbReference type="STRING" id="7868.ENSCMIP00000030391"/>
<proteinExistence type="inferred from homology"/>
<dbReference type="EC" id="3.4.24.85" evidence="4"/>
<dbReference type="SUPFAM" id="SSF50156">
    <property type="entry name" value="PDZ domain-like"/>
    <property type="match status" value="1"/>
</dbReference>
<evidence type="ECO:0000256" key="2">
    <source>
        <dbReference type="ARBA" id="ARBA00004127"/>
    </source>
</evidence>
<dbReference type="OMA" id="FYSWGRW"/>
<evidence type="ECO:0000256" key="11">
    <source>
        <dbReference type="SAM" id="Phobius"/>
    </source>
</evidence>